<feature type="compositionally biased region" description="Basic and acidic residues" evidence="1">
    <location>
        <begin position="110"/>
        <end position="135"/>
    </location>
</feature>
<dbReference type="KEGG" id="cel:CELE_T23B7.2"/>
<dbReference type="PeptideAtlas" id="Q3S1M0"/>
<dbReference type="InParanoid" id="Q3S1M0"/>
<keyword evidence="2" id="KW-0812">Transmembrane</keyword>
<dbReference type="RefSeq" id="NP_001022353.2">
    <property type="nucleotide sequence ID" value="NM_001027182.2"/>
</dbReference>
<keyword evidence="2" id="KW-0472">Membrane</keyword>
<protein>
    <submittedName>
        <fullName evidence="3">DUF4408 domain-containing protein</fullName>
    </submittedName>
</protein>
<reference evidence="3 4" key="1">
    <citation type="journal article" date="1998" name="Science">
        <title>Genome sequence of the nematode C. elegans: a platform for investigating biology.</title>
        <authorList>
            <consortium name="The C. elegans sequencing consortium"/>
            <person name="Sulson J.E."/>
            <person name="Waterston R."/>
        </authorList>
    </citation>
    <scope>NUCLEOTIDE SEQUENCE [LARGE SCALE GENOMIC DNA]</scope>
    <source>
        <strain evidence="3 4">Bristol N2</strain>
    </source>
</reference>
<dbReference type="UCSC" id="T23B7.2">
    <property type="organism name" value="c. elegans"/>
</dbReference>
<feature type="transmembrane region" description="Helical" evidence="2">
    <location>
        <begin position="6"/>
        <end position="26"/>
    </location>
</feature>
<sequence>MTISGLAIIEMSLQLFCFVIIGNIFLTCAKKKMAPKQSERKPVPVAPEASQSTSECAKTQKTDKSEANVKFNITTTQIDKKADEFEGDDEVNPVALLPVKLHKQKPQAAAEKDVKPAEKNAKAAEKDHKPTEKNARPMTPKAASTCKTQMTTISKVSSMNKTKTCAIGPPTSPPSPSRKSEIPLFVNESTAGASNYVQMP</sequence>
<dbReference type="HOGENOM" id="CLU_1587993_0_0_1"/>
<feature type="compositionally biased region" description="Polar residues" evidence="1">
    <location>
        <begin position="187"/>
        <end position="200"/>
    </location>
</feature>
<dbReference type="PANTHER" id="PTHR38616">
    <property type="entry name" value="PROTEIN CBG03925"/>
    <property type="match status" value="1"/>
</dbReference>
<dbReference type="PANTHER" id="PTHR38616:SF2">
    <property type="entry name" value="DUF4408 DOMAIN-CONTAINING PROTEIN"/>
    <property type="match status" value="1"/>
</dbReference>
<dbReference type="Proteomes" id="UP000001940">
    <property type="component" value="Chromosome II"/>
</dbReference>
<feature type="region of interest" description="Disordered" evidence="1">
    <location>
        <begin position="103"/>
        <end position="200"/>
    </location>
</feature>
<gene>
    <name evidence="3" type="ORF">CELE_T23B7.2</name>
    <name evidence="3 5" type="ORF">T23B7.2</name>
</gene>
<accession>G4S5D1</accession>
<dbReference type="WormBase" id="T23B7.2">
    <property type="protein sequence ID" value="CE50299"/>
    <property type="gene ID" value="WBGene00044298"/>
</dbReference>
<evidence type="ECO:0000313" key="3">
    <source>
        <dbReference type="EMBL" id="CCD66523.2"/>
    </source>
</evidence>
<organism evidence="3 4">
    <name type="scientific">Caenorhabditis elegans</name>
    <dbReference type="NCBI Taxonomy" id="6239"/>
    <lineage>
        <taxon>Eukaryota</taxon>
        <taxon>Metazoa</taxon>
        <taxon>Ecdysozoa</taxon>
        <taxon>Nematoda</taxon>
        <taxon>Chromadorea</taxon>
        <taxon>Rhabditida</taxon>
        <taxon>Rhabditina</taxon>
        <taxon>Rhabditomorpha</taxon>
        <taxon>Rhabditoidea</taxon>
        <taxon>Rhabditidae</taxon>
        <taxon>Peloderinae</taxon>
        <taxon>Caenorhabditis</taxon>
    </lineage>
</organism>
<name>Q3S1M0_CAEEL</name>
<dbReference type="GeneID" id="3565665"/>
<evidence type="ECO:0000256" key="1">
    <source>
        <dbReference type="SAM" id="MobiDB-lite"/>
    </source>
</evidence>
<evidence type="ECO:0000313" key="5">
    <source>
        <dbReference type="WormBase" id="T23B7.2"/>
    </source>
</evidence>
<dbReference type="AlphaFoldDB" id="Q3S1M0"/>
<evidence type="ECO:0000256" key="2">
    <source>
        <dbReference type="SAM" id="Phobius"/>
    </source>
</evidence>
<dbReference type="EMBL" id="BX284602">
    <property type="protein sequence ID" value="CCD66523.2"/>
    <property type="molecule type" value="Genomic_DNA"/>
</dbReference>
<feature type="compositionally biased region" description="Polar residues" evidence="1">
    <location>
        <begin position="145"/>
        <end position="163"/>
    </location>
</feature>
<dbReference type="Bgee" id="WBGene00044298">
    <property type="expression patterns" value="Expressed in adult organism and 1 other cell type or tissue"/>
</dbReference>
<dbReference type="AGR" id="WB:WBGene00044298"/>
<accession>Q3S1M0</accession>
<proteinExistence type="predicted"/>
<dbReference type="InterPro" id="IPR039962">
    <property type="entry name" value="ZC21.8"/>
</dbReference>
<feature type="region of interest" description="Disordered" evidence="1">
    <location>
        <begin position="36"/>
        <end position="66"/>
    </location>
</feature>
<dbReference type="CTD" id="3565665"/>
<keyword evidence="2" id="KW-1133">Transmembrane helix</keyword>
<keyword evidence="4" id="KW-1185">Reference proteome</keyword>
<evidence type="ECO:0000313" key="4">
    <source>
        <dbReference type="Proteomes" id="UP000001940"/>
    </source>
</evidence>
<dbReference type="FunCoup" id="Q3S1M0">
    <property type="interactions" value="171"/>
</dbReference>